<accession>A0A8H6YZ72</accession>
<protein>
    <submittedName>
        <fullName evidence="1">Uncharacterized protein</fullName>
    </submittedName>
</protein>
<dbReference type="OrthoDB" id="3050678at2759"/>
<evidence type="ECO:0000313" key="2">
    <source>
        <dbReference type="Proteomes" id="UP000620124"/>
    </source>
</evidence>
<reference evidence="1" key="1">
    <citation type="submission" date="2020-05" db="EMBL/GenBank/DDBJ databases">
        <title>Mycena genomes resolve the evolution of fungal bioluminescence.</title>
        <authorList>
            <person name="Tsai I.J."/>
        </authorList>
    </citation>
    <scope>NUCLEOTIDE SEQUENCE</scope>
    <source>
        <strain evidence="1">CCC161011</strain>
    </source>
</reference>
<keyword evidence="2" id="KW-1185">Reference proteome</keyword>
<sequence length="186" mass="21467">MWDDYRINGAQFTAGDDVESPEVRQQQLRKEAETFGLWNPETTARKLGFGDKNGPADIEEDEEDDFLANIMENIEIPEDGVIRKIWHAAKWHKTMDLDILSPMYDAGFVIPIWWVKFWGRIYADAFSITFDDQDLATINDTKTMFICAEDLTENYYDLEQAAKIPKWRASTIDAGVGSRAETRSDW</sequence>
<proteinExistence type="predicted"/>
<evidence type="ECO:0000313" key="1">
    <source>
        <dbReference type="EMBL" id="KAF7369753.1"/>
    </source>
</evidence>
<organism evidence="1 2">
    <name type="scientific">Mycena venus</name>
    <dbReference type="NCBI Taxonomy" id="2733690"/>
    <lineage>
        <taxon>Eukaryota</taxon>
        <taxon>Fungi</taxon>
        <taxon>Dikarya</taxon>
        <taxon>Basidiomycota</taxon>
        <taxon>Agaricomycotina</taxon>
        <taxon>Agaricomycetes</taxon>
        <taxon>Agaricomycetidae</taxon>
        <taxon>Agaricales</taxon>
        <taxon>Marasmiineae</taxon>
        <taxon>Mycenaceae</taxon>
        <taxon>Mycena</taxon>
    </lineage>
</organism>
<dbReference type="Proteomes" id="UP000620124">
    <property type="component" value="Unassembled WGS sequence"/>
</dbReference>
<gene>
    <name evidence="1" type="ORF">MVEN_00307100</name>
</gene>
<name>A0A8H6YZ72_9AGAR</name>
<dbReference type="AlphaFoldDB" id="A0A8H6YZ72"/>
<comment type="caution">
    <text evidence="1">The sequence shown here is derived from an EMBL/GenBank/DDBJ whole genome shotgun (WGS) entry which is preliminary data.</text>
</comment>
<dbReference type="EMBL" id="JACAZI010000002">
    <property type="protein sequence ID" value="KAF7369753.1"/>
    <property type="molecule type" value="Genomic_DNA"/>
</dbReference>